<feature type="transmembrane region" description="Helical" evidence="1">
    <location>
        <begin position="6"/>
        <end position="23"/>
    </location>
</feature>
<organism evidence="4 8">
    <name type="scientific">Bacillus cereus</name>
    <dbReference type="NCBI Taxonomy" id="1396"/>
    <lineage>
        <taxon>Bacteria</taxon>
        <taxon>Bacillati</taxon>
        <taxon>Bacillota</taxon>
        <taxon>Bacilli</taxon>
        <taxon>Bacillales</taxon>
        <taxon>Bacillaceae</taxon>
        <taxon>Bacillus</taxon>
        <taxon>Bacillus cereus group</taxon>
    </lineage>
</organism>
<evidence type="ECO:0000313" key="8">
    <source>
        <dbReference type="Proteomes" id="UP000190641"/>
    </source>
</evidence>
<dbReference type="EMBL" id="MLYK01000062">
    <property type="protein sequence ID" value="OJS93353.1"/>
    <property type="molecule type" value="Genomic_DNA"/>
</dbReference>
<evidence type="ECO:0000313" key="6">
    <source>
        <dbReference type="EMBL" id="TNC03211.1"/>
    </source>
</evidence>
<reference evidence="3 7" key="1">
    <citation type="submission" date="2016-10" db="EMBL/GenBank/DDBJ databases">
        <title>Draft Genome Sequence of one Bacillus cereus strain isolated from pooled breast milk.</title>
        <authorList>
            <person name="Woudstra C."/>
            <person name="Chamoin A."/>
            <person name="Gentil S."/>
            <person name="Rambeloson T."/>
            <person name="Delannoye S."/>
            <person name="Heinnekine J.A."/>
            <person name="Herbin S."/>
            <person name="Fach P."/>
        </authorList>
    </citation>
    <scope>NUCLEOTIDE SEQUENCE [LARGE SCALE GENOMIC DNA]</scope>
    <source>
        <strain evidence="3 7">16SBCL1279</strain>
    </source>
</reference>
<keyword evidence="1" id="KW-0812">Transmembrane</keyword>
<reference evidence="6 10" key="4">
    <citation type="submission" date="2019-06" db="EMBL/GenBank/DDBJ databases">
        <title>Biocontrol Bacillus strains from Vietnam.</title>
        <authorList>
            <person name="Borriss R."/>
            <person name="Lasch P."/>
            <person name="Thanh Tam L.T."/>
        </authorList>
    </citation>
    <scope>NUCLEOTIDE SEQUENCE [LARGE SCALE GENOMIC DNA]</scope>
    <source>
        <strain evidence="6 10">A8</strain>
    </source>
</reference>
<dbReference type="EMBL" id="MUAU01000177">
    <property type="protein sequence ID" value="OOR71710.1"/>
    <property type="molecule type" value="Genomic_DNA"/>
</dbReference>
<dbReference type="Proteomes" id="UP000309400">
    <property type="component" value="Unassembled WGS sequence"/>
</dbReference>
<evidence type="ECO:0000313" key="7">
    <source>
        <dbReference type="Proteomes" id="UP000184161"/>
    </source>
</evidence>
<evidence type="ECO:0000313" key="4">
    <source>
        <dbReference type="EMBL" id="OOR71710.1"/>
    </source>
</evidence>
<gene>
    <name evidence="3" type="ORF">BKK64_23155</name>
    <name evidence="4" type="ORF">BLX06_29010</name>
    <name evidence="5" type="ORF">CN980_16980</name>
    <name evidence="2" type="ORF">F8158_17635</name>
    <name evidence="6" type="ORF">FHG65_03235</name>
</gene>
<protein>
    <submittedName>
        <fullName evidence="4">Uncharacterized protein</fullName>
    </submittedName>
</protein>
<reference evidence="4 8" key="2">
    <citation type="submission" date="2017-01" db="EMBL/GenBank/DDBJ databases">
        <title>Bacillus cereus isolates.</title>
        <authorList>
            <person name="Beno S.M."/>
        </authorList>
    </citation>
    <scope>NUCLEOTIDE SEQUENCE [LARGE SCALE GENOMIC DNA]</scope>
    <source>
        <strain evidence="4 8">FSL K6-1030</strain>
    </source>
</reference>
<sequence>MNTVFIIVFWVLILFPLLNIILIKKWNISPIDLMGVFGNLKMLFTYSTFTNAKIAKIRKQFRIKTCIF</sequence>
<dbReference type="Proteomes" id="UP000477920">
    <property type="component" value="Unassembled WGS sequence"/>
</dbReference>
<evidence type="ECO:0000313" key="11">
    <source>
        <dbReference type="Proteomes" id="UP000477920"/>
    </source>
</evidence>
<reference evidence="2 11" key="5">
    <citation type="submission" date="2019-10" db="EMBL/GenBank/DDBJ databases">
        <title>Bacillus from the desert of Cuatro Cinegas, Coahuila.</title>
        <authorList>
            <person name="Olmedo-Alvarez G."/>
            <person name="Saldana S."/>
            <person name="Barcelo D."/>
        </authorList>
    </citation>
    <scope>NUCLEOTIDE SEQUENCE [LARGE SCALE GENOMIC DNA]</scope>
    <source>
        <strain evidence="2 11">CH101a_3T</strain>
    </source>
</reference>
<evidence type="ECO:0000313" key="9">
    <source>
        <dbReference type="Proteomes" id="UP000223834"/>
    </source>
</evidence>
<dbReference type="Proteomes" id="UP000184161">
    <property type="component" value="Unassembled WGS sequence"/>
</dbReference>
<evidence type="ECO:0000313" key="3">
    <source>
        <dbReference type="EMBL" id="OJS93353.1"/>
    </source>
</evidence>
<keyword evidence="1" id="KW-1133">Transmembrane helix</keyword>
<proteinExistence type="predicted"/>
<evidence type="ECO:0000256" key="1">
    <source>
        <dbReference type="SAM" id="Phobius"/>
    </source>
</evidence>
<reference evidence="5 9" key="3">
    <citation type="submission" date="2017-09" db="EMBL/GenBank/DDBJ databases">
        <title>Large-scale bioinformatics analysis of Bacillus genomes uncovers conserved roles of natural products in bacterial physiology.</title>
        <authorList>
            <consortium name="Agbiome Team Llc"/>
            <person name="Bleich R.M."/>
            <person name="Grubbs K.J."/>
            <person name="Santa Maria K.C."/>
            <person name="Allen S.E."/>
            <person name="Farag S."/>
            <person name="Shank E.A."/>
            <person name="Bowers A."/>
        </authorList>
    </citation>
    <scope>NUCLEOTIDE SEQUENCE [LARGE SCALE GENOMIC DNA]</scope>
    <source>
        <strain evidence="5 9">AFS049141</strain>
    </source>
</reference>
<name>A0A9X6B5D1_BACCE</name>
<evidence type="ECO:0000313" key="5">
    <source>
        <dbReference type="EMBL" id="PGO74133.1"/>
    </source>
</evidence>
<keyword evidence="1" id="KW-0472">Membrane</keyword>
<dbReference type="EMBL" id="WBPB01000040">
    <property type="protein sequence ID" value="KAB2496869.1"/>
    <property type="molecule type" value="Genomic_DNA"/>
</dbReference>
<dbReference type="Proteomes" id="UP000190641">
    <property type="component" value="Unassembled WGS sequence"/>
</dbReference>
<dbReference type="EMBL" id="VDDR01000001">
    <property type="protein sequence ID" value="TNC03211.1"/>
    <property type="molecule type" value="Genomic_DNA"/>
</dbReference>
<accession>A0A9X6B5D1</accession>
<dbReference type="AlphaFoldDB" id="A0A9X6B5D1"/>
<dbReference type="EMBL" id="NUIQ01000149">
    <property type="protein sequence ID" value="PGO74133.1"/>
    <property type="molecule type" value="Genomic_DNA"/>
</dbReference>
<comment type="caution">
    <text evidence="4">The sequence shown here is derived from an EMBL/GenBank/DDBJ whole genome shotgun (WGS) entry which is preliminary data.</text>
</comment>
<evidence type="ECO:0000313" key="2">
    <source>
        <dbReference type="EMBL" id="KAB2496869.1"/>
    </source>
</evidence>
<dbReference type="Proteomes" id="UP000223834">
    <property type="component" value="Unassembled WGS sequence"/>
</dbReference>
<evidence type="ECO:0000313" key="10">
    <source>
        <dbReference type="Proteomes" id="UP000309400"/>
    </source>
</evidence>